<organism evidence="1">
    <name type="scientific">marine sediment metagenome</name>
    <dbReference type="NCBI Taxonomy" id="412755"/>
    <lineage>
        <taxon>unclassified sequences</taxon>
        <taxon>metagenomes</taxon>
        <taxon>ecological metagenomes</taxon>
    </lineage>
</organism>
<comment type="caution">
    <text evidence="1">The sequence shown here is derived from an EMBL/GenBank/DDBJ whole genome shotgun (WGS) entry which is preliminary data.</text>
</comment>
<sequence length="312" mass="34536">MKAGILFAVTFALIFLTVIPGRAGKFAGIEPGRSTKEDVEAVLGAPLSTVSGGERYDYDGKRYQAKVISIRYSPEDFVVESIDIYPIPETFKGEYQDWFALEAPASTQKDERGRLVEYYFPQAVVLHYQGPTDVDPVEYFSHVPFEKREPEKTLEKVETEKSTLIASPSSVRPGDLITVKFSGVPGNPQDWIALYPAEAPGERYGEWYFLEGKTEGELSFTAPEKEGDYQFRLFADWPEGGYEAIAISDLIRVGIKPLTPGLDNELLKAAGEGDMEQVQKTLQARADVNTKGENGWTTVKAARGHVPPNLGV</sequence>
<proteinExistence type="predicted"/>
<evidence type="ECO:0000313" key="1">
    <source>
        <dbReference type="EMBL" id="KKK84677.1"/>
    </source>
</evidence>
<accession>A0A0F8YTA8</accession>
<gene>
    <name evidence="1" type="ORF">LCGC14_2780960</name>
</gene>
<protein>
    <submittedName>
        <fullName evidence="1">Uncharacterized protein</fullName>
    </submittedName>
</protein>
<name>A0A0F8YTA8_9ZZZZ</name>
<feature type="non-terminal residue" evidence="1">
    <location>
        <position position="312"/>
    </location>
</feature>
<dbReference type="EMBL" id="LAZR01051665">
    <property type="protein sequence ID" value="KKK84677.1"/>
    <property type="molecule type" value="Genomic_DNA"/>
</dbReference>
<reference evidence="1" key="1">
    <citation type="journal article" date="2015" name="Nature">
        <title>Complex archaea that bridge the gap between prokaryotes and eukaryotes.</title>
        <authorList>
            <person name="Spang A."/>
            <person name="Saw J.H."/>
            <person name="Jorgensen S.L."/>
            <person name="Zaremba-Niedzwiedzka K."/>
            <person name="Martijn J."/>
            <person name="Lind A.E."/>
            <person name="van Eijk R."/>
            <person name="Schleper C."/>
            <person name="Guy L."/>
            <person name="Ettema T.J."/>
        </authorList>
    </citation>
    <scope>NUCLEOTIDE SEQUENCE</scope>
</reference>
<dbReference type="AlphaFoldDB" id="A0A0F8YTA8"/>